<proteinExistence type="predicted"/>
<reference evidence="1" key="1">
    <citation type="submission" date="2021-03" db="EMBL/GenBank/DDBJ databases">
        <title>Evolutionary innovations through gain and loss of genes in the ectomycorrhizal Boletales.</title>
        <authorList>
            <person name="Wu G."/>
            <person name="Miyauchi S."/>
            <person name="Morin E."/>
            <person name="Yang Z.-L."/>
            <person name="Xu J."/>
            <person name="Martin F.M."/>
        </authorList>
    </citation>
    <scope>NUCLEOTIDE SEQUENCE</scope>
    <source>
        <strain evidence="1">BR01</strain>
    </source>
</reference>
<dbReference type="EMBL" id="JAGFBS010000007">
    <property type="protein sequence ID" value="KAG6378226.1"/>
    <property type="molecule type" value="Genomic_DNA"/>
</dbReference>
<comment type="caution">
    <text evidence="1">The sequence shown here is derived from an EMBL/GenBank/DDBJ whole genome shotgun (WGS) entry which is preliminary data.</text>
</comment>
<organism evidence="1 2">
    <name type="scientific">Boletus reticuloceps</name>
    <dbReference type="NCBI Taxonomy" id="495285"/>
    <lineage>
        <taxon>Eukaryota</taxon>
        <taxon>Fungi</taxon>
        <taxon>Dikarya</taxon>
        <taxon>Basidiomycota</taxon>
        <taxon>Agaricomycotina</taxon>
        <taxon>Agaricomycetes</taxon>
        <taxon>Agaricomycetidae</taxon>
        <taxon>Boletales</taxon>
        <taxon>Boletineae</taxon>
        <taxon>Boletaceae</taxon>
        <taxon>Boletoideae</taxon>
        <taxon>Boletus</taxon>
    </lineage>
</organism>
<gene>
    <name evidence="1" type="ORF">JVT61DRAFT_13926</name>
</gene>
<accession>A0A8I3AAS1</accession>
<evidence type="ECO:0000313" key="2">
    <source>
        <dbReference type="Proteomes" id="UP000683000"/>
    </source>
</evidence>
<dbReference type="Proteomes" id="UP000683000">
    <property type="component" value="Unassembled WGS sequence"/>
</dbReference>
<dbReference type="OrthoDB" id="2634546at2759"/>
<keyword evidence="2" id="KW-1185">Reference proteome</keyword>
<evidence type="ECO:0000313" key="1">
    <source>
        <dbReference type="EMBL" id="KAG6378226.1"/>
    </source>
</evidence>
<name>A0A8I3AAS1_9AGAM</name>
<protein>
    <submittedName>
        <fullName evidence="1">Uncharacterized protein</fullName>
    </submittedName>
</protein>
<dbReference type="AlphaFoldDB" id="A0A8I3AAS1"/>
<sequence length="296" mass="32334">MAVRFLSRVRRFYFPSSFTSILSITTSMANSQFLPASESSLTDLEIEPSSESGIPQATHSELSALSVVPKMPHANSSHSFPYPDPIPQSRPWMPLTQPHRIAPQATSHIGTPSAVGAIQKSNVLSRFVTPAPIKGSSLVPQDLAKISWITVGVSAHSLQIQRLSIKKPGDHADQAESDFDKKDAQLVLEAARAHCAVCRLEQELAEARCAESMTLVKLYKYRAEDARKRHDYAEFDLGLARDLVTSNPNASDLLVVCRPNAKHLRLSSPGENLHSGKYPVSILFFVLCLIGGTAPL</sequence>